<feature type="compositionally biased region" description="Polar residues" evidence="1">
    <location>
        <begin position="1"/>
        <end position="17"/>
    </location>
</feature>
<evidence type="ECO:0000313" key="3">
    <source>
        <dbReference type="EMBL" id="MDT3767846.1"/>
    </source>
</evidence>
<feature type="transmembrane region" description="Helical" evidence="2">
    <location>
        <begin position="142"/>
        <end position="162"/>
    </location>
</feature>
<accession>A0ABU3IBU0</accession>
<keyword evidence="2" id="KW-1133">Transmembrane helix</keyword>
<reference evidence="3 4" key="1">
    <citation type="submission" date="2023-06" db="EMBL/GenBank/DDBJ databases">
        <title>Draft genome sequence of Gleimia hominis type strain CCUG 57540T.</title>
        <authorList>
            <person name="Salva-Serra F."/>
            <person name="Cardew S."/>
            <person name="Jensie Markopoulos S."/>
            <person name="Ohlen M."/>
            <person name="Inganas E."/>
            <person name="Svensson-Stadler L."/>
            <person name="Moore E.R.B."/>
        </authorList>
    </citation>
    <scope>NUCLEOTIDE SEQUENCE [LARGE SCALE GENOMIC DNA]</scope>
    <source>
        <strain evidence="3 4">CCUG 57540</strain>
    </source>
</reference>
<sequence>MANPVMNSLEKTFTSRTPAGYPTMPGYESDASGQYGQTASGPRFERRAQAEPSAGYSEEDFEQVQSAYYAPSADAVDRGVMTYDDVIVKTGSMLAIVVAAAAVTWLVAAANLGAGMAMLAVGAIAGFVLAMVNIFKQKISPILICLYAAAEGMSLGGVSFIFETTYPGIVVQAVLASFVVTAVTLVLFKSGRVRNSAKLSRIALIGLLSLIGYRVLSLILTATNVISEPISNQTVFGIPIGVFVGVVAVVLGAICLIGDFDVAKRGVEAGAPKVYAWRVAFGIMVTLVWLYLEILRLLSYLRDN</sequence>
<feature type="transmembrane region" description="Helical" evidence="2">
    <location>
        <begin position="168"/>
        <end position="188"/>
    </location>
</feature>
<keyword evidence="2" id="KW-0812">Transmembrane</keyword>
<name>A0ABU3IBU0_9ACTO</name>
<keyword evidence="4" id="KW-1185">Reference proteome</keyword>
<organism evidence="3 4">
    <name type="scientific">Gleimia hominis</name>
    <dbReference type="NCBI Taxonomy" id="595468"/>
    <lineage>
        <taxon>Bacteria</taxon>
        <taxon>Bacillati</taxon>
        <taxon>Actinomycetota</taxon>
        <taxon>Actinomycetes</taxon>
        <taxon>Actinomycetales</taxon>
        <taxon>Actinomycetaceae</taxon>
        <taxon>Gleimia</taxon>
    </lineage>
</organism>
<keyword evidence="2" id="KW-0472">Membrane</keyword>
<dbReference type="PANTHER" id="PTHR41282:SF1">
    <property type="entry name" value="CONSERVED TRANSMEMBRANE PROTEIN-RELATED"/>
    <property type="match status" value="1"/>
</dbReference>
<dbReference type="Proteomes" id="UP001247542">
    <property type="component" value="Unassembled WGS sequence"/>
</dbReference>
<dbReference type="RefSeq" id="WP_313273957.1">
    <property type="nucleotide sequence ID" value="NZ_JASXSX010000002.1"/>
</dbReference>
<feature type="transmembrane region" description="Helical" evidence="2">
    <location>
        <begin position="86"/>
        <end position="108"/>
    </location>
</feature>
<evidence type="ECO:0000256" key="2">
    <source>
        <dbReference type="SAM" id="Phobius"/>
    </source>
</evidence>
<dbReference type="PIRSF" id="PIRSF009160">
    <property type="entry name" value="UCP009160"/>
    <property type="match status" value="1"/>
</dbReference>
<evidence type="ECO:0000313" key="4">
    <source>
        <dbReference type="Proteomes" id="UP001247542"/>
    </source>
</evidence>
<comment type="caution">
    <text evidence="3">The sequence shown here is derived from an EMBL/GenBank/DDBJ whole genome shotgun (WGS) entry which is preliminary data.</text>
</comment>
<feature type="transmembrane region" description="Helical" evidence="2">
    <location>
        <begin position="240"/>
        <end position="262"/>
    </location>
</feature>
<dbReference type="Pfam" id="PF12811">
    <property type="entry name" value="BaxI_1"/>
    <property type="match status" value="1"/>
</dbReference>
<dbReference type="PANTHER" id="PTHR41282">
    <property type="entry name" value="CONSERVED TRANSMEMBRANE PROTEIN-RELATED"/>
    <property type="match status" value="1"/>
</dbReference>
<protein>
    <submittedName>
        <fullName evidence="3">Bax inhibitor-1/YccA family protein</fullName>
    </submittedName>
</protein>
<feature type="transmembrane region" description="Helical" evidence="2">
    <location>
        <begin position="274"/>
        <end position="292"/>
    </location>
</feature>
<gene>
    <name evidence="3" type="ORF">QS713_07205</name>
</gene>
<feature type="compositionally biased region" description="Polar residues" evidence="1">
    <location>
        <begin position="31"/>
        <end position="40"/>
    </location>
</feature>
<proteinExistence type="predicted"/>
<feature type="region of interest" description="Disordered" evidence="1">
    <location>
        <begin position="1"/>
        <end position="44"/>
    </location>
</feature>
<dbReference type="EMBL" id="JASXSX010000002">
    <property type="protein sequence ID" value="MDT3767846.1"/>
    <property type="molecule type" value="Genomic_DNA"/>
</dbReference>
<feature type="transmembrane region" description="Helical" evidence="2">
    <location>
        <begin position="200"/>
        <end position="220"/>
    </location>
</feature>
<dbReference type="InterPro" id="IPR010539">
    <property type="entry name" value="BaxI_1-like"/>
</dbReference>
<feature type="transmembrane region" description="Helical" evidence="2">
    <location>
        <begin position="114"/>
        <end position="135"/>
    </location>
</feature>
<evidence type="ECO:0000256" key="1">
    <source>
        <dbReference type="SAM" id="MobiDB-lite"/>
    </source>
</evidence>